<reference evidence="4 7" key="2">
    <citation type="submission" date="2019-07" db="EMBL/GenBank/DDBJ databases">
        <title>Whole genome shotgun sequence of Myxococcus fulvus NBRC 100333.</title>
        <authorList>
            <person name="Hosoyama A."/>
            <person name="Uohara A."/>
            <person name="Ohji S."/>
            <person name="Ichikawa N."/>
        </authorList>
    </citation>
    <scope>NUCLEOTIDE SEQUENCE [LARGE SCALE GENOMIC DNA]</scope>
    <source>
        <strain evidence="4 7">NBRC 100333</strain>
    </source>
</reference>
<keyword evidence="1" id="KW-0472">Membrane</keyword>
<dbReference type="Pfam" id="PF12770">
    <property type="entry name" value="CHAT"/>
    <property type="match status" value="1"/>
</dbReference>
<evidence type="ECO:0000313" key="4">
    <source>
        <dbReference type="EMBL" id="GEN11688.1"/>
    </source>
</evidence>
<feature type="chain" id="PRO_5023110764" evidence="2">
    <location>
        <begin position="33"/>
        <end position="964"/>
    </location>
</feature>
<evidence type="ECO:0000313" key="6">
    <source>
        <dbReference type="Proteomes" id="UP000183760"/>
    </source>
</evidence>
<reference evidence="5 6" key="1">
    <citation type="submission" date="2016-10" db="EMBL/GenBank/DDBJ databases">
        <authorList>
            <person name="Varghese N."/>
            <person name="Submissions S."/>
        </authorList>
    </citation>
    <scope>NUCLEOTIDE SEQUENCE [LARGE SCALE GENOMIC DNA]</scope>
    <source>
        <strain evidence="5 6">DSM 16525</strain>
    </source>
</reference>
<dbReference type="PANTHER" id="PTHR10098">
    <property type="entry name" value="RAPSYN-RELATED"/>
    <property type="match status" value="1"/>
</dbReference>
<gene>
    <name evidence="4" type="ORF">MFU01_67250</name>
    <name evidence="5" type="ORF">SAMN05443572_11551</name>
</gene>
<dbReference type="InterPro" id="IPR024983">
    <property type="entry name" value="CHAT_dom"/>
</dbReference>
<protein>
    <submittedName>
        <fullName evidence="5">CHAT domain-containing protein</fullName>
    </submittedName>
</protein>
<keyword evidence="6" id="KW-1185">Reference proteome</keyword>
<dbReference type="Proteomes" id="UP000183760">
    <property type="component" value="Unassembled WGS sequence"/>
</dbReference>
<feature type="domain" description="CHAT" evidence="3">
    <location>
        <begin position="626"/>
        <end position="920"/>
    </location>
</feature>
<evidence type="ECO:0000313" key="7">
    <source>
        <dbReference type="Proteomes" id="UP000321514"/>
    </source>
</evidence>
<feature type="signal peptide" evidence="2">
    <location>
        <begin position="1"/>
        <end position="32"/>
    </location>
</feature>
<comment type="caution">
    <text evidence="4">The sequence shown here is derived from an EMBL/GenBank/DDBJ whole genome shotgun (WGS) entry which is preliminary data.</text>
</comment>
<organism evidence="4 7">
    <name type="scientific">Myxococcus fulvus</name>
    <dbReference type="NCBI Taxonomy" id="33"/>
    <lineage>
        <taxon>Bacteria</taxon>
        <taxon>Pseudomonadati</taxon>
        <taxon>Myxococcota</taxon>
        <taxon>Myxococcia</taxon>
        <taxon>Myxococcales</taxon>
        <taxon>Cystobacterineae</taxon>
        <taxon>Myxococcaceae</taxon>
        <taxon>Myxococcus</taxon>
    </lineage>
</organism>
<keyword evidence="1" id="KW-0812">Transmembrane</keyword>
<evidence type="ECO:0000313" key="5">
    <source>
        <dbReference type="EMBL" id="SEU40251.1"/>
    </source>
</evidence>
<dbReference type="EMBL" id="BJXR01000049">
    <property type="protein sequence ID" value="GEN11688.1"/>
    <property type="molecule type" value="Genomic_DNA"/>
</dbReference>
<dbReference type="SUPFAM" id="SSF48452">
    <property type="entry name" value="TPR-like"/>
    <property type="match status" value="2"/>
</dbReference>
<dbReference type="EMBL" id="FOIB01000015">
    <property type="protein sequence ID" value="SEU40251.1"/>
    <property type="molecule type" value="Genomic_DNA"/>
</dbReference>
<keyword evidence="1" id="KW-1133">Transmembrane helix</keyword>
<dbReference type="OrthoDB" id="8235393at2"/>
<feature type="transmembrane region" description="Helical" evidence="1">
    <location>
        <begin position="936"/>
        <end position="955"/>
    </location>
</feature>
<dbReference type="Gene3D" id="1.25.40.10">
    <property type="entry name" value="Tetratricopeptide repeat domain"/>
    <property type="match status" value="1"/>
</dbReference>
<dbReference type="InterPro" id="IPR011990">
    <property type="entry name" value="TPR-like_helical_dom_sf"/>
</dbReference>
<keyword evidence="2" id="KW-0732">Signal</keyword>
<dbReference type="AlphaFoldDB" id="A0A511TES4"/>
<dbReference type="RefSeq" id="WP_074958999.1">
    <property type="nucleotide sequence ID" value="NZ_BJXR01000049.1"/>
</dbReference>
<accession>A0A511TES4</accession>
<sequence length="964" mass="104713">MSPTRRPRRDTEHLLTLVVGLLLMVCPAIASAARDERAPAPTLVDCQERFAARPDEQAAVMCFYECAQVPQARDAVRRALISLGEQHPGNGWLALVLGHVEFLSDRKAAEAAYLRAADLFHERQDAEGEVLASINLRSIALKQRRTEEALSWTHRVGEVARASGKPDLLARALIVEASHLHDVEHDLGRAVRVLKRAEPLTFPDGTPGLQKQYLTLLHSISERLGWLEEATEASVRLAEVARSSRDLFSEARARHSLANLMTRRHLRDRAPETRAQALRMAREALVAARNAGVQQLEAKALRLIADLLGDSPEEQREAEELLRQCMRIAEELASDERKVSCLWTRAERRAHVDPVGAIQDSEESIQLALGVPDPLILALALRGRAQVAYLTQPVPKALEHAERALDAVESLRASQSDALIQAELFASWASDYHRLAGWTLEAGGATGKTALIDPREALSRAFAMSERMRARSLLDALAASHALAAVEETPKHKAQRDEVRGRLTAVQRKLLEPTRTVEQREAALRELQELERIERDLRPAPRQGAREFASLESIEQGLGEDEALLAFLVGDDTDTRGGFAGGAWVLAVTKSGTRAHRIPERALLTPAIALFSGLLERRDGSEAGAAAALYTQLLGPALAHLPAGVRRLMVVPDGPLHDLPFATLRQDADGPPLVSRYELSLVPSASLWRHWRQASVRPSGGEALVLADPDRSVRVSDARVVAKERMTVFAEAARAGALPEARREGRAVVEALQGTEVTPDLRTGTEASERALKSADLERVRVLHVAAHAVVDAEAPERSALVLAPGSEKEDGILQPREIAELGLQGALVVLSACRSASGAVLPGEGVLSLSRAFFEAGSRAVVASLWPLRDDEAADLVARFYQYLAQGLSSSAALRRAQLDAIDDGLPAAAWAGLVVLGDASLTVTPPREAPLPSLPLLATGALVGVLLLGLLGWRWRARRPQR</sequence>
<evidence type="ECO:0000259" key="3">
    <source>
        <dbReference type="Pfam" id="PF12770"/>
    </source>
</evidence>
<proteinExistence type="predicted"/>
<evidence type="ECO:0000256" key="1">
    <source>
        <dbReference type="SAM" id="Phobius"/>
    </source>
</evidence>
<name>A0A511TES4_MYXFU</name>
<dbReference type="STRING" id="1334629.MFUL124B02_09480"/>
<dbReference type="Proteomes" id="UP000321514">
    <property type="component" value="Unassembled WGS sequence"/>
</dbReference>
<evidence type="ECO:0000256" key="2">
    <source>
        <dbReference type="SAM" id="SignalP"/>
    </source>
</evidence>